<evidence type="ECO:0000259" key="1">
    <source>
        <dbReference type="Pfam" id="PF14280"/>
    </source>
</evidence>
<dbReference type="AlphaFoldDB" id="A0A0F9VQ18"/>
<comment type="caution">
    <text evidence="2">The sequence shown here is derived from an EMBL/GenBank/DDBJ whole genome shotgun (WGS) entry which is preliminary data.</text>
</comment>
<dbReference type="Pfam" id="PF14280">
    <property type="entry name" value="DUF4365"/>
    <property type="match status" value="1"/>
</dbReference>
<organism evidence="2">
    <name type="scientific">marine sediment metagenome</name>
    <dbReference type="NCBI Taxonomy" id="412755"/>
    <lineage>
        <taxon>unclassified sequences</taxon>
        <taxon>metagenomes</taxon>
        <taxon>ecological metagenomes</taxon>
    </lineage>
</organism>
<dbReference type="EMBL" id="LAZR01000464">
    <property type="protein sequence ID" value="KKN67843.1"/>
    <property type="molecule type" value="Genomic_DNA"/>
</dbReference>
<evidence type="ECO:0000313" key="2">
    <source>
        <dbReference type="EMBL" id="KKN67843.1"/>
    </source>
</evidence>
<accession>A0A0F9VQ18</accession>
<protein>
    <recommendedName>
        <fullName evidence="1">DUF4365 domain-containing protein</fullName>
    </recommendedName>
</protein>
<name>A0A0F9VQ18_9ZZZZ</name>
<feature type="domain" description="DUF4365" evidence="1">
    <location>
        <begin position="10"/>
        <end position="140"/>
    </location>
</feature>
<gene>
    <name evidence="2" type="ORF">LCGC14_0457230</name>
</gene>
<reference evidence="2" key="1">
    <citation type="journal article" date="2015" name="Nature">
        <title>Complex archaea that bridge the gap between prokaryotes and eukaryotes.</title>
        <authorList>
            <person name="Spang A."/>
            <person name="Saw J.H."/>
            <person name="Jorgensen S.L."/>
            <person name="Zaremba-Niedzwiedzka K."/>
            <person name="Martijn J."/>
            <person name="Lind A.E."/>
            <person name="van Eijk R."/>
            <person name="Schleper C."/>
            <person name="Guy L."/>
            <person name="Ettema T.J."/>
        </authorList>
    </citation>
    <scope>NUCLEOTIDE SEQUENCE</scope>
</reference>
<dbReference type="InterPro" id="IPR025375">
    <property type="entry name" value="DUF4365"/>
</dbReference>
<sequence length="313" mass="37419">MKKPREHELESLSESFILKFFSSWVCNKLNPDYGLNFKITIVRKNEVTQDIFFVQLKATDGIKKNLEFIDIDLDVKHLLNFLKIPLPVILILYDAEAESGYWLNFQSYCRNNFDKKDSNWKKSKYKRLKIPISNELNDRNIFETEIKNSITKNMCVFTDSLSWDEGYDEILPDSVKLEKLLGKNEIDNIKRRFHLTGLYFQQGDQEKVYDQIFKIYKQNRQDRYHLQAILGLITCQNPLQYDINDNLHKLSIEGISLAEILNETFYQKLFIFLKNYFEYFKLILPKMEFDSSTHQQMDQFRILMFYLPLSQVQ</sequence>
<proteinExistence type="predicted"/>